<evidence type="ECO:0000256" key="1">
    <source>
        <dbReference type="ARBA" id="ARBA00001182"/>
    </source>
</evidence>
<evidence type="ECO:0000256" key="6">
    <source>
        <dbReference type="ARBA" id="ARBA00022737"/>
    </source>
</evidence>
<keyword evidence="9" id="KW-0676">Redox-active center</keyword>
<dbReference type="Proteomes" id="UP000694523">
    <property type="component" value="Unplaced"/>
</dbReference>
<organism evidence="12 13">
    <name type="scientific">Neogobius melanostomus</name>
    <name type="common">round goby</name>
    <dbReference type="NCBI Taxonomy" id="47308"/>
    <lineage>
        <taxon>Eukaryota</taxon>
        <taxon>Metazoa</taxon>
        <taxon>Chordata</taxon>
        <taxon>Craniata</taxon>
        <taxon>Vertebrata</taxon>
        <taxon>Euteleostomi</taxon>
        <taxon>Actinopterygii</taxon>
        <taxon>Neopterygii</taxon>
        <taxon>Teleostei</taxon>
        <taxon>Neoteleostei</taxon>
        <taxon>Acanthomorphata</taxon>
        <taxon>Gobiaria</taxon>
        <taxon>Gobiiformes</taxon>
        <taxon>Gobioidei</taxon>
        <taxon>Gobiidae</taxon>
        <taxon>Benthophilinae</taxon>
        <taxon>Neogobiini</taxon>
        <taxon>Neogobius</taxon>
    </lineage>
</organism>
<sequence length="120" mass="13342">VAKVDATVATALASRFEATLVLTKDNFDDTVNNADIILVEFYAPWCGHCKHLAPEYEKAAKELSKRTPPIPLAKVDATVEDELAARFGVTGYPTLKIFRKGKAFEYNGPRENYGRLLVRL</sequence>
<dbReference type="EC" id="5.3.4.1" evidence="4"/>
<dbReference type="AlphaFoldDB" id="A0A8C6US38"/>
<evidence type="ECO:0000256" key="4">
    <source>
        <dbReference type="ARBA" id="ARBA00012723"/>
    </source>
</evidence>
<dbReference type="PROSITE" id="PS00194">
    <property type="entry name" value="THIOREDOXIN_1"/>
    <property type="match status" value="1"/>
</dbReference>
<dbReference type="Gene3D" id="3.40.30.10">
    <property type="entry name" value="Glutaredoxin"/>
    <property type="match status" value="1"/>
</dbReference>
<evidence type="ECO:0000256" key="5">
    <source>
        <dbReference type="ARBA" id="ARBA00022729"/>
    </source>
</evidence>
<keyword evidence="7" id="KW-1015">Disulfide bond</keyword>
<dbReference type="PRINTS" id="PR00421">
    <property type="entry name" value="THIOREDOXIN"/>
</dbReference>
<dbReference type="InterPro" id="IPR013766">
    <property type="entry name" value="Thioredoxin_domain"/>
</dbReference>
<dbReference type="InterPro" id="IPR017937">
    <property type="entry name" value="Thioredoxin_CS"/>
</dbReference>
<dbReference type="PANTHER" id="PTHR18929">
    <property type="entry name" value="PROTEIN DISULFIDE ISOMERASE"/>
    <property type="match status" value="1"/>
</dbReference>
<evidence type="ECO:0000313" key="13">
    <source>
        <dbReference type="Proteomes" id="UP000694523"/>
    </source>
</evidence>
<dbReference type="FunFam" id="3.40.30.10:FF:000067">
    <property type="entry name" value="Protein disulfide-isomerase A4"/>
    <property type="match status" value="1"/>
</dbReference>
<keyword evidence="8" id="KW-0413">Isomerase</keyword>
<dbReference type="CDD" id="cd02961">
    <property type="entry name" value="PDI_a_family"/>
    <property type="match status" value="1"/>
</dbReference>
<comment type="similarity">
    <text evidence="3 10">Belongs to the protein disulfide isomerase family.</text>
</comment>
<dbReference type="Pfam" id="PF00085">
    <property type="entry name" value="Thioredoxin"/>
    <property type="match status" value="1"/>
</dbReference>
<dbReference type="InterPro" id="IPR005788">
    <property type="entry name" value="PDI_thioredoxin-like_dom"/>
</dbReference>
<protein>
    <recommendedName>
        <fullName evidence="4">protein disulfide-isomerase</fullName>
        <ecNumber evidence="4">5.3.4.1</ecNumber>
    </recommendedName>
</protein>
<name>A0A8C6US38_9GOBI</name>
<evidence type="ECO:0000256" key="10">
    <source>
        <dbReference type="RuleBase" id="RU004208"/>
    </source>
</evidence>
<evidence type="ECO:0000256" key="3">
    <source>
        <dbReference type="ARBA" id="ARBA00006347"/>
    </source>
</evidence>
<dbReference type="PANTHER" id="PTHR18929:SF210">
    <property type="entry name" value="PROTEIN DISULFIDE-ISOMERASE A4"/>
    <property type="match status" value="1"/>
</dbReference>
<accession>A0A8C6US38</accession>
<evidence type="ECO:0000256" key="9">
    <source>
        <dbReference type="ARBA" id="ARBA00023284"/>
    </source>
</evidence>
<dbReference type="GO" id="GO:0009986">
    <property type="term" value="C:cell surface"/>
    <property type="evidence" value="ECO:0007669"/>
    <property type="project" value="TreeGrafter"/>
</dbReference>
<dbReference type="GO" id="GO:0006457">
    <property type="term" value="P:protein folding"/>
    <property type="evidence" value="ECO:0007669"/>
    <property type="project" value="TreeGrafter"/>
</dbReference>
<dbReference type="GO" id="GO:0003756">
    <property type="term" value="F:protein disulfide isomerase activity"/>
    <property type="evidence" value="ECO:0007669"/>
    <property type="project" value="UniProtKB-EC"/>
</dbReference>
<dbReference type="GO" id="GO:0034976">
    <property type="term" value="P:response to endoplasmic reticulum stress"/>
    <property type="evidence" value="ECO:0007669"/>
    <property type="project" value="TreeGrafter"/>
</dbReference>
<dbReference type="PROSITE" id="PS51352">
    <property type="entry name" value="THIOREDOXIN_2"/>
    <property type="match status" value="1"/>
</dbReference>
<reference evidence="12" key="1">
    <citation type="submission" date="2025-08" db="UniProtKB">
        <authorList>
            <consortium name="Ensembl"/>
        </authorList>
    </citation>
    <scope>IDENTIFICATION</scope>
</reference>
<proteinExistence type="inferred from homology"/>
<evidence type="ECO:0000256" key="2">
    <source>
        <dbReference type="ARBA" id="ARBA00004319"/>
    </source>
</evidence>
<keyword evidence="5" id="KW-0732">Signal</keyword>
<keyword evidence="6" id="KW-0677">Repeat</keyword>
<dbReference type="SUPFAM" id="SSF52833">
    <property type="entry name" value="Thioredoxin-like"/>
    <property type="match status" value="1"/>
</dbReference>
<keyword evidence="13" id="KW-1185">Reference proteome</keyword>
<dbReference type="NCBIfam" id="TIGR01126">
    <property type="entry name" value="pdi_dom"/>
    <property type="match status" value="1"/>
</dbReference>
<dbReference type="GO" id="GO:0005788">
    <property type="term" value="C:endoplasmic reticulum lumen"/>
    <property type="evidence" value="ECO:0007669"/>
    <property type="project" value="UniProtKB-SubCell"/>
</dbReference>
<dbReference type="InterPro" id="IPR036249">
    <property type="entry name" value="Thioredoxin-like_sf"/>
</dbReference>
<comment type="catalytic activity">
    <reaction evidence="1">
        <text>Catalyzes the rearrangement of -S-S- bonds in proteins.</text>
        <dbReference type="EC" id="5.3.4.1"/>
    </reaction>
</comment>
<comment type="subcellular location">
    <subcellularLocation>
        <location evidence="2">Endoplasmic reticulum lumen</location>
    </subcellularLocation>
</comment>
<evidence type="ECO:0000259" key="11">
    <source>
        <dbReference type="PROSITE" id="PS51352"/>
    </source>
</evidence>
<evidence type="ECO:0000256" key="8">
    <source>
        <dbReference type="ARBA" id="ARBA00023235"/>
    </source>
</evidence>
<dbReference type="Ensembl" id="ENSNMLT00000042836.1">
    <property type="protein sequence ID" value="ENSNMLP00000038478.1"/>
    <property type="gene ID" value="ENSNMLG00000023749.1"/>
</dbReference>
<feature type="domain" description="Thioredoxin" evidence="11">
    <location>
        <begin position="7"/>
        <end position="120"/>
    </location>
</feature>
<reference evidence="12" key="2">
    <citation type="submission" date="2025-09" db="UniProtKB">
        <authorList>
            <consortium name="Ensembl"/>
        </authorList>
    </citation>
    <scope>IDENTIFICATION</scope>
</reference>
<evidence type="ECO:0000256" key="7">
    <source>
        <dbReference type="ARBA" id="ARBA00023157"/>
    </source>
</evidence>
<evidence type="ECO:0000313" key="12">
    <source>
        <dbReference type="Ensembl" id="ENSNMLP00000038478.1"/>
    </source>
</evidence>